<sequence length="563" mass="64818">MIEKALPIGVESFEKIIKDNYYYVDKTGLIADLLISRAEVTLFTRPRRFGKSLNMSMLKTFFDLKTDKNLFEGLKISENKDMCDKYLGKYPVISVTLKDVSGCNIAEAKSQIKTIIGKEALKYSYVLDNNSLSDEEKSMYQAIIEVKNGEFVMDDMVLRNSLMNLTHIIHKHYDRKVILLIDEYDVPLDKAHLGGYYDEMSILIRDILSIVLKSNDSLKLSVLTGCLRIAKESIFTGLNNLRVQSISDVGFSEWFGFTDEEVESLLAYYGFTDKHDIVREWYDGYRFGKSNVYCPWDVINYIQTLRSDTEAMPELYWSNTSSNGLLYDMISGANDQTKHEIELLLSGEEVRKEIHSELTYREISDSVDNIWSVLYMTGYLTMRSRTEFGEYELVIPNREIYSLLKSNIYQHLKKEVSERPTEANKLFAAIVNGDVESFERGFSDYLLNHISIRDTNVRREMKENFYHGYLLGILSAVSGAVVSNRESGEGYADIIIKSTEKRVGVILEIKYAENENLDMYCNEALKQIEEKNYSRSLIDDGMDTLIKYGVACYKKRCKVKMAL</sequence>
<protein>
    <recommendedName>
        <fullName evidence="1">AAA-ATPase-like domain-containing protein</fullName>
    </recommendedName>
</protein>
<dbReference type="InterPro" id="IPR018631">
    <property type="entry name" value="AAA-ATPase-like_dom"/>
</dbReference>
<organism evidence="2 3">
    <name type="scientific">Butyrivibrio fibrisolvens</name>
    <dbReference type="NCBI Taxonomy" id="831"/>
    <lineage>
        <taxon>Bacteria</taxon>
        <taxon>Bacillati</taxon>
        <taxon>Bacillota</taxon>
        <taxon>Clostridia</taxon>
        <taxon>Lachnospirales</taxon>
        <taxon>Lachnospiraceae</taxon>
        <taxon>Butyrivibrio</taxon>
    </lineage>
</organism>
<keyword evidence="3" id="KW-1185">Reference proteome</keyword>
<dbReference type="Pfam" id="PF09820">
    <property type="entry name" value="AAA-ATPase_like"/>
    <property type="match status" value="1"/>
</dbReference>
<name>A0A317FYD1_BUTFI</name>
<dbReference type="InterPro" id="IPR012547">
    <property type="entry name" value="PDDEXK_9"/>
</dbReference>
<proteinExistence type="predicted"/>
<dbReference type="EMBL" id="NXNG01000001">
    <property type="protein sequence ID" value="PWT26259.1"/>
    <property type="molecule type" value="Genomic_DNA"/>
</dbReference>
<evidence type="ECO:0000313" key="3">
    <source>
        <dbReference type="Proteomes" id="UP000245488"/>
    </source>
</evidence>
<dbReference type="Pfam" id="PF08011">
    <property type="entry name" value="PDDEXK_9"/>
    <property type="match status" value="1"/>
</dbReference>
<accession>A0A317FYD1</accession>
<gene>
    <name evidence="2" type="ORF">CPT75_03540</name>
</gene>
<comment type="caution">
    <text evidence="2">The sequence shown here is derived from an EMBL/GenBank/DDBJ whole genome shotgun (WGS) entry which is preliminary data.</text>
</comment>
<evidence type="ECO:0000313" key="2">
    <source>
        <dbReference type="EMBL" id="PWT26259.1"/>
    </source>
</evidence>
<evidence type="ECO:0000259" key="1">
    <source>
        <dbReference type="Pfam" id="PF09820"/>
    </source>
</evidence>
<dbReference type="AlphaFoldDB" id="A0A317FYD1"/>
<dbReference type="RefSeq" id="WP_110072132.1">
    <property type="nucleotide sequence ID" value="NZ_CM009896.1"/>
</dbReference>
<feature type="domain" description="AAA-ATPase-like" evidence="1">
    <location>
        <begin position="7"/>
        <end position="235"/>
    </location>
</feature>
<dbReference type="PANTHER" id="PTHR34825">
    <property type="entry name" value="CONSERVED PROTEIN, WITH A WEAK D-GALACTARATE DEHYDRATASE/ALTRONATE HYDROLASE DOMAIN"/>
    <property type="match status" value="1"/>
</dbReference>
<reference evidence="2 3" key="1">
    <citation type="submission" date="2017-09" db="EMBL/GenBank/DDBJ databases">
        <title>High-quality draft genome sequence of Butyrivibrio fibrisolvens INBov1, isolated from cow rumen.</title>
        <authorList>
            <person name="Rodriguez Hernaez J."/>
            <person name="Rivarola M."/>
            <person name="Paniego N."/>
            <person name="Cravero S."/>
            <person name="Ceron Cucchi M."/>
            <person name="Martinez M.C."/>
        </authorList>
    </citation>
    <scope>NUCLEOTIDE SEQUENCE [LARGE SCALE GENOMIC DNA]</scope>
    <source>
        <strain evidence="2 3">INBov1</strain>
    </source>
</reference>
<dbReference type="PANTHER" id="PTHR34825:SF1">
    <property type="entry name" value="AAA-ATPASE-LIKE DOMAIN-CONTAINING PROTEIN"/>
    <property type="match status" value="1"/>
</dbReference>
<dbReference type="Proteomes" id="UP000245488">
    <property type="component" value="Chromosome"/>
</dbReference>